<feature type="active site" description="Acyl-ester intermediate" evidence="3">
    <location>
        <position position="244"/>
    </location>
</feature>
<evidence type="ECO:0000313" key="6">
    <source>
        <dbReference type="Proteomes" id="UP001302126"/>
    </source>
</evidence>
<keyword evidence="6" id="KW-1185">Reference proteome</keyword>
<evidence type="ECO:0000259" key="4">
    <source>
        <dbReference type="Pfam" id="PF01425"/>
    </source>
</evidence>
<dbReference type="AlphaFoldDB" id="A0AAN7AJG4"/>
<dbReference type="Proteomes" id="UP001302126">
    <property type="component" value="Unassembled WGS sequence"/>
</dbReference>
<comment type="similarity">
    <text evidence="1">Belongs to the amidase family.</text>
</comment>
<keyword evidence="2" id="KW-0378">Hydrolase</keyword>
<evidence type="ECO:0000313" key="5">
    <source>
        <dbReference type="EMBL" id="KAK4189443.1"/>
    </source>
</evidence>
<dbReference type="InterPro" id="IPR036928">
    <property type="entry name" value="AS_sf"/>
</dbReference>
<gene>
    <name evidence="5" type="ORF">QBC35DRAFT_545806</name>
</gene>
<reference evidence="5" key="2">
    <citation type="submission" date="2023-05" db="EMBL/GenBank/DDBJ databases">
        <authorList>
            <consortium name="Lawrence Berkeley National Laboratory"/>
            <person name="Steindorff A."/>
            <person name="Hensen N."/>
            <person name="Bonometti L."/>
            <person name="Westerberg I."/>
            <person name="Brannstrom I.O."/>
            <person name="Guillou S."/>
            <person name="Cros-Aarteil S."/>
            <person name="Calhoun S."/>
            <person name="Haridas S."/>
            <person name="Kuo A."/>
            <person name="Mondo S."/>
            <person name="Pangilinan J."/>
            <person name="Riley R."/>
            <person name="Labutti K."/>
            <person name="Andreopoulos B."/>
            <person name="Lipzen A."/>
            <person name="Chen C."/>
            <person name="Yanf M."/>
            <person name="Daum C."/>
            <person name="Ng V."/>
            <person name="Clum A."/>
            <person name="Ohm R."/>
            <person name="Martin F."/>
            <person name="Silar P."/>
            <person name="Natvig D."/>
            <person name="Lalanne C."/>
            <person name="Gautier V."/>
            <person name="Ament-Velasquez S.L."/>
            <person name="Kruys A."/>
            <person name="Hutchinson M.I."/>
            <person name="Powell A.J."/>
            <person name="Barry K."/>
            <person name="Miller A.N."/>
            <person name="Grigoriev I.V."/>
            <person name="Debuchy R."/>
            <person name="Gladieux P."/>
            <person name="Thoren M.H."/>
            <person name="Johannesson H."/>
        </authorList>
    </citation>
    <scope>NUCLEOTIDE SEQUENCE</scope>
    <source>
        <strain evidence="5">PSN309</strain>
    </source>
</reference>
<protein>
    <submittedName>
        <fullName evidence="5">Amidase signature domain-containing protein</fullName>
    </submittedName>
</protein>
<name>A0AAN7AJG4_9PEZI</name>
<feature type="active site" description="Charge relay system" evidence="3">
    <location>
        <position position="220"/>
    </location>
</feature>
<evidence type="ECO:0000256" key="2">
    <source>
        <dbReference type="ARBA" id="ARBA00022801"/>
    </source>
</evidence>
<dbReference type="InterPro" id="IPR023631">
    <property type="entry name" value="Amidase_dom"/>
</dbReference>
<feature type="active site" description="Charge relay system" evidence="3">
    <location>
        <position position="144"/>
    </location>
</feature>
<reference evidence="5" key="1">
    <citation type="journal article" date="2023" name="Mol. Phylogenet. Evol.">
        <title>Genome-scale phylogeny and comparative genomics of the fungal order Sordariales.</title>
        <authorList>
            <person name="Hensen N."/>
            <person name="Bonometti L."/>
            <person name="Westerberg I."/>
            <person name="Brannstrom I.O."/>
            <person name="Guillou S."/>
            <person name="Cros-Aarteil S."/>
            <person name="Calhoun S."/>
            <person name="Haridas S."/>
            <person name="Kuo A."/>
            <person name="Mondo S."/>
            <person name="Pangilinan J."/>
            <person name="Riley R."/>
            <person name="LaButti K."/>
            <person name="Andreopoulos B."/>
            <person name="Lipzen A."/>
            <person name="Chen C."/>
            <person name="Yan M."/>
            <person name="Daum C."/>
            <person name="Ng V."/>
            <person name="Clum A."/>
            <person name="Steindorff A."/>
            <person name="Ohm R.A."/>
            <person name="Martin F."/>
            <person name="Silar P."/>
            <person name="Natvig D.O."/>
            <person name="Lalanne C."/>
            <person name="Gautier V."/>
            <person name="Ament-Velasquez S.L."/>
            <person name="Kruys A."/>
            <person name="Hutchinson M.I."/>
            <person name="Powell A.J."/>
            <person name="Barry K."/>
            <person name="Miller A.N."/>
            <person name="Grigoriev I.V."/>
            <person name="Debuchy R."/>
            <person name="Gladieux P."/>
            <person name="Hiltunen Thoren M."/>
            <person name="Johannesson H."/>
        </authorList>
    </citation>
    <scope>NUCLEOTIDE SEQUENCE</scope>
    <source>
        <strain evidence="5">PSN309</strain>
    </source>
</reference>
<dbReference type="GO" id="GO:0016787">
    <property type="term" value="F:hydrolase activity"/>
    <property type="evidence" value="ECO:0007669"/>
    <property type="project" value="UniProtKB-KW"/>
</dbReference>
<proteinExistence type="inferred from homology"/>
<comment type="caution">
    <text evidence="5">The sequence shown here is derived from an EMBL/GenBank/DDBJ whole genome shotgun (WGS) entry which is preliminary data.</text>
</comment>
<dbReference type="Pfam" id="PF01425">
    <property type="entry name" value="Amidase"/>
    <property type="match status" value="1"/>
</dbReference>
<accession>A0AAN7AJG4</accession>
<dbReference type="PIRSF" id="PIRSF001221">
    <property type="entry name" value="Amidase_fungi"/>
    <property type="match status" value="1"/>
</dbReference>
<dbReference type="Gene3D" id="3.90.1300.10">
    <property type="entry name" value="Amidase signature (AS) domain"/>
    <property type="match status" value="1"/>
</dbReference>
<feature type="domain" description="Amidase" evidence="4">
    <location>
        <begin position="88"/>
        <end position="548"/>
    </location>
</feature>
<sequence length="577" mass="62961">MCDNKAGISDSWEEIVDRKLSADNAKIENYFQLDEDVISRAKSRKKITGKCIEDILEDLAGREAVVITSLDANHLVKLMAEGQLTATEVVTAFCARAAIAHQLSGLLLEIGFDAALARAKELDEYYQKHGTTVGPLHGLPVTLKDQFHIRDLETTMGYVGWIGTFEGSKHTGKEKNVESQLVQELWKLGAVPIGKAPETNNNILGYTLNPHNQLLSTGGSSGGEAAMQALRGSAFGIGTDIGGSVSMPAALQSIYSLKPSSGRISFKDAADQGRGQTAIPTVAGIMGPSVATLRLVFQSLLSTKPWLSDPYTLPIPWTGTSKNEISNPVFALMPHDGIVSPHPPISRALKIVEAALRNIGINCLPWNPPKPSMPVSELHGKIVRGNACPEPFKAIQLSNEPVVPEMEGLYPDRTLREPISVDTHESLVAQMKDFRNRYNDYWMSSARHTGTSRPVDAVIAPVTPYAGFQPGEFKHGAEYTTFLNLLDLPNVVIPVAFASKNIDEVPTGYKPLSEQDAENMKLYDPEVCHGAPAAIQIFGRRLDEERLLLLAEIVDSAVRNYEKTLEMQAPEPQMHKL</sequence>
<organism evidence="5 6">
    <name type="scientific">Podospora australis</name>
    <dbReference type="NCBI Taxonomy" id="1536484"/>
    <lineage>
        <taxon>Eukaryota</taxon>
        <taxon>Fungi</taxon>
        <taxon>Dikarya</taxon>
        <taxon>Ascomycota</taxon>
        <taxon>Pezizomycotina</taxon>
        <taxon>Sordariomycetes</taxon>
        <taxon>Sordariomycetidae</taxon>
        <taxon>Sordariales</taxon>
        <taxon>Podosporaceae</taxon>
        <taxon>Podospora</taxon>
    </lineage>
</organism>
<dbReference type="EMBL" id="MU864375">
    <property type="protein sequence ID" value="KAK4189443.1"/>
    <property type="molecule type" value="Genomic_DNA"/>
</dbReference>
<evidence type="ECO:0000256" key="3">
    <source>
        <dbReference type="PIRSR" id="PIRSR001221-1"/>
    </source>
</evidence>
<evidence type="ECO:0000256" key="1">
    <source>
        <dbReference type="ARBA" id="ARBA00009199"/>
    </source>
</evidence>
<dbReference type="PANTHER" id="PTHR46072">
    <property type="entry name" value="AMIDASE-RELATED-RELATED"/>
    <property type="match status" value="1"/>
</dbReference>
<dbReference type="PANTHER" id="PTHR46072:SF8">
    <property type="entry name" value="AMIDASE DOMAIN-CONTAINING PROTEIN"/>
    <property type="match status" value="1"/>
</dbReference>
<dbReference type="SUPFAM" id="SSF75304">
    <property type="entry name" value="Amidase signature (AS) enzymes"/>
    <property type="match status" value="1"/>
</dbReference>